<accession>A0A225NGV4</accession>
<dbReference type="PROSITE" id="PS51318">
    <property type="entry name" value="TAT"/>
    <property type="match status" value="1"/>
</dbReference>
<reference evidence="3 4" key="1">
    <citation type="submission" date="2013-04" db="EMBL/GenBank/DDBJ databases">
        <title>Oceanicola sp. 22II1-22F33 Genome Sequencing.</title>
        <authorList>
            <person name="Lai Q."/>
            <person name="Li G."/>
            <person name="Shao Z."/>
        </authorList>
    </citation>
    <scope>NUCLEOTIDE SEQUENCE [LARGE SCALE GENOMIC DNA]</scope>
    <source>
        <strain evidence="3 4">22II1-22F33</strain>
    </source>
</reference>
<protein>
    <recommendedName>
        <fullName evidence="2">Lipid/polyisoprenoid-binding YceI-like domain-containing protein</fullName>
    </recommendedName>
</protein>
<dbReference type="Proteomes" id="UP000215377">
    <property type="component" value="Unassembled WGS sequence"/>
</dbReference>
<dbReference type="PANTHER" id="PTHR34406">
    <property type="entry name" value="PROTEIN YCEI"/>
    <property type="match status" value="1"/>
</dbReference>
<evidence type="ECO:0000313" key="3">
    <source>
        <dbReference type="EMBL" id="OWU69009.1"/>
    </source>
</evidence>
<keyword evidence="4" id="KW-1185">Reference proteome</keyword>
<evidence type="ECO:0000259" key="2">
    <source>
        <dbReference type="SMART" id="SM00867"/>
    </source>
</evidence>
<evidence type="ECO:0000313" key="4">
    <source>
        <dbReference type="Proteomes" id="UP000215377"/>
    </source>
</evidence>
<dbReference type="OrthoDB" id="9811006at2"/>
<proteinExistence type="predicted"/>
<dbReference type="InterPro" id="IPR007372">
    <property type="entry name" value="Lipid/polyisoprenoid-bd_YceI"/>
</dbReference>
<dbReference type="InterPro" id="IPR036761">
    <property type="entry name" value="TTHA0802/YceI-like_sf"/>
</dbReference>
<evidence type="ECO:0000256" key="1">
    <source>
        <dbReference type="SAM" id="SignalP"/>
    </source>
</evidence>
<comment type="caution">
    <text evidence="3">The sequence shown here is derived from an EMBL/GenBank/DDBJ whole genome shotgun (WGS) entry which is preliminary data.</text>
</comment>
<dbReference type="InterPro" id="IPR006311">
    <property type="entry name" value="TAT_signal"/>
</dbReference>
<sequence>MTQTPFQTRRAVLASMLAAPLAAAATSTGALLLFPRAARAAQRRYGLAASASRVGFVFNLGGAPQKGTMPITRADIRIDPDNLANSAVDVSVSVREARTGLIFATDALKSPEVLDAGRHPTIRFVSTRVKLGPGGRISDGAALSGDLTVRGVTKPVTFQASVFRPAGTGAGDLDNLQVRLSGAISRSAFGATGYSDLVDDRITLDIRAAIRAA</sequence>
<organism evidence="3 4">
    <name type="scientific">Marinibacterium profundimaris</name>
    <dbReference type="NCBI Taxonomy" id="1679460"/>
    <lineage>
        <taxon>Bacteria</taxon>
        <taxon>Pseudomonadati</taxon>
        <taxon>Pseudomonadota</taxon>
        <taxon>Alphaproteobacteria</taxon>
        <taxon>Rhodobacterales</taxon>
        <taxon>Paracoccaceae</taxon>
        <taxon>Marinibacterium</taxon>
    </lineage>
</organism>
<dbReference type="AlphaFoldDB" id="A0A225NGV4"/>
<dbReference type="EMBL" id="AQQR01000018">
    <property type="protein sequence ID" value="OWU69009.1"/>
    <property type="molecule type" value="Genomic_DNA"/>
</dbReference>
<keyword evidence="1" id="KW-0732">Signal</keyword>
<feature type="chain" id="PRO_5012736736" description="Lipid/polyisoprenoid-binding YceI-like domain-containing protein" evidence="1">
    <location>
        <begin position="25"/>
        <end position="213"/>
    </location>
</feature>
<dbReference type="Pfam" id="PF04264">
    <property type="entry name" value="YceI"/>
    <property type="match status" value="1"/>
</dbReference>
<name>A0A225NGV4_9RHOB</name>
<dbReference type="SMART" id="SM00867">
    <property type="entry name" value="YceI"/>
    <property type="match status" value="1"/>
</dbReference>
<dbReference type="RefSeq" id="WP_088652285.1">
    <property type="nucleotide sequence ID" value="NZ_AQQR01000018.1"/>
</dbReference>
<dbReference type="Gene3D" id="2.40.128.110">
    <property type="entry name" value="Lipid/polyisoprenoid-binding, YceI-like"/>
    <property type="match status" value="1"/>
</dbReference>
<feature type="signal peptide" evidence="1">
    <location>
        <begin position="1"/>
        <end position="24"/>
    </location>
</feature>
<dbReference type="SUPFAM" id="SSF101874">
    <property type="entry name" value="YceI-like"/>
    <property type="match status" value="1"/>
</dbReference>
<feature type="domain" description="Lipid/polyisoprenoid-binding YceI-like" evidence="2">
    <location>
        <begin position="44"/>
        <end position="211"/>
    </location>
</feature>
<gene>
    <name evidence="3" type="ORF">ATO3_23155</name>
</gene>
<dbReference type="PANTHER" id="PTHR34406:SF1">
    <property type="entry name" value="PROTEIN YCEI"/>
    <property type="match status" value="1"/>
</dbReference>